<keyword evidence="3" id="KW-1185">Reference proteome</keyword>
<feature type="region of interest" description="Disordered" evidence="1">
    <location>
        <begin position="109"/>
        <end position="142"/>
    </location>
</feature>
<feature type="compositionally biased region" description="Basic and acidic residues" evidence="1">
    <location>
        <begin position="1"/>
        <end position="17"/>
    </location>
</feature>
<reference evidence="2" key="1">
    <citation type="submission" date="2023-10" db="EMBL/GenBank/DDBJ databases">
        <authorList>
            <person name="Chen Y."/>
            <person name="Shah S."/>
            <person name="Dougan E. K."/>
            <person name="Thang M."/>
            <person name="Chan C."/>
        </authorList>
    </citation>
    <scope>NUCLEOTIDE SEQUENCE [LARGE SCALE GENOMIC DNA]</scope>
</reference>
<organism evidence="2 3">
    <name type="scientific">Prorocentrum cordatum</name>
    <dbReference type="NCBI Taxonomy" id="2364126"/>
    <lineage>
        <taxon>Eukaryota</taxon>
        <taxon>Sar</taxon>
        <taxon>Alveolata</taxon>
        <taxon>Dinophyceae</taxon>
        <taxon>Prorocentrales</taxon>
        <taxon>Prorocentraceae</taxon>
        <taxon>Prorocentrum</taxon>
    </lineage>
</organism>
<name>A0ABN9V2G4_9DINO</name>
<evidence type="ECO:0000313" key="3">
    <source>
        <dbReference type="Proteomes" id="UP001189429"/>
    </source>
</evidence>
<dbReference type="EMBL" id="CAUYUJ010016575">
    <property type="protein sequence ID" value="CAK0866796.1"/>
    <property type="molecule type" value="Genomic_DNA"/>
</dbReference>
<sequence>MHADGFRKRQTGQEHPETAQAPPPTGSRGGRGSAPRSANSKCQTLPRTAGGGREKEEKEDEEEEDRSDSEAPTPRGLVGRSKYIPQDLAEPWLAGGGGHGRDELAVDLVKKQPDVPNETYFDERNRLRKHRHSRVPMSSELV</sequence>
<evidence type="ECO:0000256" key="1">
    <source>
        <dbReference type="SAM" id="MobiDB-lite"/>
    </source>
</evidence>
<feature type="region of interest" description="Disordered" evidence="1">
    <location>
        <begin position="1"/>
        <end position="83"/>
    </location>
</feature>
<accession>A0ABN9V2G4</accession>
<dbReference type="Proteomes" id="UP001189429">
    <property type="component" value="Unassembled WGS sequence"/>
</dbReference>
<feature type="compositionally biased region" description="Acidic residues" evidence="1">
    <location>
        <begin position="57"/>
        <end position="67"/>
    </location>
</feature>
<evidence type="ECO:0008006" key="4">
    <source>
        <dbReference type="Google" id="ProtNLM"/>
    </source>
</evidence>
<evidence type="ECO:0000313" key="2">
    <source>
        <dbReference type="EMBL" id="CAK0866796.1"/>
    </source>
</evidence>
<gene>
    <name evidence="2" type="ORF">PCOR1329_LOCUS53895</name>
</gene>
<comment type="caution">
    <text evidence="2">The sequence shown here is derived from an EMBL/GenBank/DDBJ whole genome shotgun (WGS) entry which is preliminary data.</text>
</comment>
<proteinExistence type="predicted"/>
<protein>
    <recommendedName>
        <fullName evidence="4">Ribosome biogenesis protein NOP53</fullName>
    </recommendedName>
</protein>